<evidence type="ECO:0000313" key="3">
    <source>
        <dbReference type="EMBL" id="MFF0455028.1"/>
    </source>
</evidence>
<keyword evidence="3" id="KW-0032">Aminotransferase</keyword>
<reference evidence="3 4" key="1">
    <citation type="submission" date="2024-10" db="EMBL/GenBank/DDBJ databases">
        <title>The Natural Products Discovery Center: Release of the First 8490 Sequenced Strains for Exploring Actinobacteria Biosynthetic Diversity.</title>
        <authorList>
            <person name="Kalkreuter E."/>
            <person name="Kautsar S.A."/>
            <person name="Yang D."/>
            <person name="Bader C.D."/>
            <person name="Teijaro C.N."/>
            <person name="Fluegel L."/>
            <person name="Davis C.M."/>
            <person name="Simpson J.R."/>
            <person name="Lauterbach L."/>
            <person name="Steele A.D."/>
            <person name="Gui C."/>
            <person name="Meng S."/>
            <person name="Li G."/>
            <person name="Viehrig K."/>
            <person name="Ye F."/>
            <person name="Su P."/>
            <person name="Kiefer A.F."/>
            <person name="Nichols A."/>
            <person name="Cepeda A.J."/>
            <person name="Yan W."/>
            <person name="Fan B."/>
            <person name="Jiang Y."/>
            <person name="Adhikari A."/>
            <person name="Zheng C.-J."/>
            <person name="Schuster L."/>
            <person name="Cowan T.M."/>
            <person name="Smanski M.J."/>
            <person name="Chevrette M.G."/>
            <person name="De Carvalho L.P.S."/>
            <person name="Shen B."/>
        </authorList>
    </citation>
    <scope>NUCLEOTIDE SEQUENCE [LARGE SCALE GENOMIC DNA]</scope>
    <source>
        <strain evidence="3 4">NPDC004550</strain>
    </source>
</reference>
<organism evidence="3 4">
    <name type="scientific">Nocardia africana</name>
    <dbReference type="NCBI Taxonomy" id="134964"/>
    <lineage>
        <taxon>Bacteria</taxon>
        <taxon>Bacillati</taxon>
        <taxon>Actinomycetota</taxon>
        <taxon>Actinomycetes</taxon>
        <taxon>Mycobacteriales</taxon>
        <taxon>Nocardiaceae</taxon>
        <taxon>Nocardia</taxon>
    </lineage>
</organism>
<feature type="domain" description="Aminotransferase class V" evidence="2">
    <location>
        <begin position="18"/>
        <end position="210"/>
    </location>
</feature>
<dbReference type="EMBL" id="JBIALX010000006">
    <property type="protein sequence ID" value="MFF0455028.1"/>
    <property type="molecule type" value="Genomic_DNA"/>
</dbReference>
<dbReference type="GO" id="GO:0008483">
    <property type="term" value="F:transaminase activity"/>
    <property type="evidence" value="ECO:0007669"/>
    <property type="project" value="UniProtKB-KW"/>
</dbReference>
<dbReference type="RefSeq" id="WP_387252215.1">
    <property type="nucleotide sequence ID" value="NZ_JBIALX010000006.1"/>
</dbReference>
<evidence type="ECO:0000313" key="4">
    <source>
        <dbReference type="Proteomes" id="UP001601521"/>
    </source>
</evidence>
<sequence length="346" mass="37528">MRAAEEVRNRIEGDPTVRLGSELTDLLRDRTACVATVFGLQPGQTTLCANATAGAAAVINSLRLTEGDTVVVLDTEYSSIIRAWEIAAARALANLVVVPVSLPFSGPQQLLAALDTAAPGAVGYLQMSLVSSSAALRLPVHEIAEWVHKRGGRLILDAAHGPGHIPLTPSEWGAAAMFGTLHKWLPSLRAVGFLWLAEELVEHIHPAEVSLTWDSPDLIERFSWPGTFDPVARLTLDTAIEQWTDWKARHLLAECEALADSGTRLLTDCGARPTADAAYVPPRMRAFLLDSVTVPEIKDAARAANLRVWAGPGPRGECLLRFATHIYNDMLDFEALARTIKEVLTR</sequence>
<dbReference type="InterPro" id="IPR015421">
    <property type="entry name" value="PyrdxlP-dep_Trfase_major"/>
</dbReference>
<accession>A0ABW6NJ02</accession>
<keyword evidence="1" id="KW-0663">Pyridoxal phosphate</keyword>
<keyword evidence="3" id="KW-0808">Transferase</keyword>
<dbReference type="Pfam" id="PF00266">
    <property type="entry name" value="Aminotran_5"/>
    <property type="match status" value="1"/>
</dbReference>
<protein>
    <submittedName>
        <fullName evidence="3">Aminotransferase class V-fold PLP-dependent enzyme</fullName>
    </submittedName>
</protein>
<name>A0ABW6NJ02_9NOCA</name>
<dbReference type="PANTHER" id="PTHR43092">
    <property type="entry name" value="L-CYSTEINE DESULFHYDRASE"/>
    <property type="match status" value="1"/>
</dbReference>
<dbReference type="Gene3D" id="3.40.640.10">
    <property type="entry name" value="Type I PLP-dependent aspartate aminotransferase-like (Major domain)"/>
    <property type="match status" value="1"/>
</dbReference>
<dbReference type="Proteomes" id="UP001601521">
    <property type="component" value="Unassembled WGS sequence"/>
</dbReference>
<dbReference type="InterPro" id="IPR000192">
    <property type="entry name" value="Aminotrans_V_dom"/>
</dbReference>
<proteinExistence type="predicted"/>
<gene>
    <name evidence="3" type="ORF">ACFYTH_16820</name>
</gene>
<evidence type="ECO:0000256" key="1">
    <source>
        <dbReference type="ARBA" id="ARBA00022898"/>
    </source>
</evidence>
<dbReference type="PANTHER" id="PTHR43092:SF2">
    <property type="entry name" value="HERCYNYLCYSTEINE SULFOXIDE LYASE"/>
    <property type="match status" value="1"/>
</dbReference>
<dbReference type="Gene3D" id="3.90.1150.10">
    <property type="entry name" value="Aspartate Aminotransferase, domain 1"/>
    <property type="match status" value="1"/>
</dbReference>
<dbReference type="InterPro" id="IPR015424">
    <property type="entry name" value="PyrdxlP-dep_Trfase"/>
</dbReference>
<evidence type="ECO:0000259" key="2">
    <source>
        <dbReference type="Pfam" id="PF00266"/>
    </source>
</evidence>
<dbReference type="InterPro" id="IPR015422">
    <property type="entry name" value="PyrdxlP-dep_Trfase_small"/>
</dbReference>
<dbReference type="SUPFAM" id="SSF53383">
    <property type="entry name" value="PLP-dependent transferases"/>
    <property type="match status" value="1"/>
</dbReference>
<comment type="caution">
    <text evidence="3">The sequence shown here is derived from an EMBL/GenBank/DDBJ whole genome shotgun (WGS) entry which is preliminary data.</text>
</comment>
<keyword evidence="4" id="KW-1185">Reference proteome</keyword>